<proteinExistence type="predicted"/>
<evidence type="ECO:0000313" key="3">
    <source>
        <dbReference type="Proteomes" id="UP000002484"/>
    </source>
</evidence>
<dbReference type="GO" id="GO:0016853">
    <property type="term" value="F:isomerase activity"/>
    <property type="evidence" value="ECO:0007669"/>
    <property type="project" value="UniProtKB-KW"/>
</dbReference>
<dbReference type="EMBL" id="CP002299">
    <property type="protein sequence ID" value="ADP79516.1"/>
    <property type="molecule type" value="Genomic_DNA"/>
</dbReference>
<feature type="region of interest" description="Disordered" evidence="1">
    <location>
        <begin position="242"/>
        <end position="287"/>
    </location>
</feature>
<feature type="compositionally biased region" description="Basic and acidic residues" evidence="1">
    <location>
        <begin position="250"/>
        <end position="287"/>
    </location>
</feature>
<evidence type="ECO:0000256" key="1">
    <source>
        <dbReference type="SAM" id="MobiDB-lite"/>
    </source>
</evidence>
<dbReference type="OrthoDB" id="5182842at2"/>
<dbReference type="STRING" id="298654.FraEuI1c_1452"/>
<keyword evidence="3" id="KW-1185">Reference proteome</keyword>
<dbReference type="PANTHER" id="PTHR12110">
    <property type="entry name" value="HYDROXYPYRUVATE ISOMERASE"/>
    <property type="match status" value="1"/>
</dbReference>
<dbReference type="AlphaFoldDB" id="E3J689"/>
<dbReference type="Gene3D" id="3.20.20.150">
    <property type="entry name" value="Divalent-metal-dependent TIM barrel enzymes"/>
    <property type="match status" value="1"/>
</dbReference>
<dbReference type="InterPro" id="IPR050312">
    <property type="entry name" value="IolE/XylAMocC-like"/>
</dbReference>
<name>E3J689_PSEI1</name>
<dbReference type="HOGENOM" id="CLU_968928_0_0_11"/>
<sequence length="287" mass="31954">MTGTLGVQLYSVRDSLAADRPSALRRLADLGYRYVEPFVLSLWNTPAEQSRTDATALRADLDAAGLAVSSLHGAIAADSQATLVETCHILGTDTVFVPIPFLVEGFDGTVFEDRQTLTAFALRLNSAAGELAEHGIRLGYHNHTFEWAQLPDGTPAFDVFWDLLDPAILAESFHLHSVTHCFVAHSHLGPADKKQRSDGVERCFAVAAGDQGFRDVQGQRYHAREDEQPPCRAQHLHRTAVHSELPAAEQKAHDRQINRGRDERRYPHRNTETQLQREHIPEPEEES</sequence>
<dbReference type="Proteomes" id="UP000002484">
    <property type="component" value="Chromosome"/>
</dbReference>
<dbReference type="SUPFAM" id="SSF51658">
    <property type="entry name" value="Xylose isomerase-like"/>
    <property type="match status" value="1"/>
</dbReference>
<reference evidence="2 3" key="1">
    <citation type="submission" date="2010-10" db="EMBL/GenBank/DDBJ databases">
        <title>Complete sequence of Frankia sp. EuI1c.</title>
        <authorList>
            <consortium name="US DOE Joint Genome Institute"/>
            <person name="Lucas S."/>
            <person name="Copeland A."/>
            <person name="Lapidus A."/>
            <person name="Cheng J.-F."/>
            <person name="Bruce D."/>
            <person name="Goodwin L."/>
            <person name="Pitluck S."/>
            <person name="Chertkov O."/>
            <person name="Detter J.C."/>
            <person name="Han C."/>
            <person name="Tapia R."/>
            <person name="Land M."/>
            <person name="Hauser L."/>
            <person name="Jeffries C."/>
            <person name="Kyrpides N."/>
            <person name="Ivanova N."/>
            <person name="Mikhailova N."/>
            <person name="Beauchemin N."/>
            <person name="Sen A."/>
            <person name="Sur S.A."/>
            <person name="Gtari M."/>
            <person name="Wall L."/>
            <person name="Tisa L."/>
            <person name="Woyke T."/>
        </authorList>
    </citation>
    <scope>NUCLEOTIDE SEQUENCE [LARGE SCALE GENOMIC DNA]</scope>
    <source>
        <strain evidence="3">DSM 45817 / CECT 9037 / EuI1c</strain>
    </source>
</reference>
<dbReference type="eggNOG" id="COG1082">
    <property type="taxonomic scope" value="Bacteria"/>
</dbReference>
<dbReference type="InParanoid" id="E3J689"/>
<dbReference type="KEGG" id="fri:FraEuI1c_1452"/>
<protein>
    <submittedName>
        <fullName evidence="2">Xylose isomerase domain-containing protein TIM barrel</fullName>
    </submittedName>
</protein>
<evidence type="ECO:0000313" key="2">
    <source>
        <dbReference type="EMBL" id="ADP79516.1"/>
    </source>
</evidence>
<accession>E3J689</accession>
<dbReference type="InterPro" id="IPR036237">
    <property type="entry name" value="Xyl_isomerase-like_sf"/>
</dbReference>
<dbReference type="PANTHER" id="PTHR12110:SF41">
    <property type="entry name" value="INOSOSE DEHYDRATASE"/>
    <property type="match status" value="1"/>
</dbReference>
<keyword evidence="2" id="KW-0413">Isomerase</keyword>
<gene>
    <name evidence="2" type="ordered locus">FraEuI1c_1452</name>
</gene>
<organism evidence="2 3">
    <name type="scientific">Pseudofrankia inefficax (strain DSM 45817 / CECT 9037 / DDB 130130 / EuI1c)</name>
    <name type="common">Frankia inefficax</name>
    <dbReference type="NCBI Taxonomy" id="298654"/>
    <lineage>
        <taxon>Bacteria</taxon>
        <taxon>Bacillati</taxon>
        <taxon>Actinomycetota</taxon>
        <taxon>Actinomycetes</taxon>
        <taxon>Frankiales</taxon>
        <taxon>Frankiaceae</taxon>
        <taxon>Pseudofrankia</taxon>
    </lineage>
</organism>